<evidence type="ECO:0000259" key="3">
    <source>
        <dbReference type="Pfam" id="PF10145"/>
    </source>
</evidence>
<sequence length="1427" mass="149890">MAGAYTLYVQVQAGVSGLVGGLRTAAGQVTAFGGQVRRLDGDLNQLAARSDRTRRAMATGFTVMGAALGGAFVMGVRSAIELEKHMANVMTISKEINSTNVSRFTDQIVELSTQLPQSADQLAEGLYQVVSTGFDGADAMTILRVAARGAAAGLTTTETSARALLGVMKAYGMDASQASDVMDTMFQTVNYGVVSFEELAQQLGDVVPMAAAADIKFEDISAALAAVTLSGIPAAESVTALNMLITRMMKPTQDLTAMIKGFGYESAAAALKQDGLYVVMQKIRTATGGSAEKLVPLLTDIRAVRAALALSAADGKNYAATYQGISQEVERAGATQKAYAIQMDTTAGQWSQFQNQAQALGIDMARVLLPALQGVGEYLNVLAGAINDLPGPVKSLMGILIAVSAAALLGKAAFLKFGAQLTVFRTELAAARAGGAALPAVLSGAGIAVAGLTALLAVGIGIYAAYSASKQKAKAATEELVDALRKERDEGEHGAGLRTLTEQLTNSDDVKKLKDAGVDVTTAIDAITSGGEKLRSLREELQRGKDASWEMGGGVYTYDVSFDRAKKVLDKQHKIWSDAVKKENELAANMAIVNNKIKANRRDAIGAWDITQSLPTDKNGAPQYTDEMEAMGKALASIVDPAKAWKAAQDRVAEANRKAGRSADASKASLADYVEELRKQLKAQRDFQKNLGLLAAEGRLDLADHFVKLGPDSAPILDELVNQLEKGKGKVADELESIIRESSARSTPAFRAGLEQLPAISAKYGKKVARAWANAAATNDPGKLARVMRDMAVADMSAAAKRLPKAASAQLEQGMKLLADVSARYGKEASTSLAQSFLKGDVEQIRSQLSYLYGADMPIKAPDLAGVVGAFKKAGAQSNSEWSGMLSLIVAVSQTKGTEAATALTSALLSGDMAAVQSQLDGIGASVGRIPGTKTITVSVNKPAAVTIPFYAKIQGSSWDRDANGVPDLIQAPKRQADGGLLEFYAQGGVRHREEHTAQIAPGGAWRVWAEPETHGEAYIPLAGAKRARSKRILEEVARRFGGEVSYHADGGLSGFAYRLPTLYSLSGIAGDSQDKKGRFSLTLFAKKLHSSVSTAKRWRHDLDTVARRAGQDVAAALAEMGEEGVSLTHKMATGSSKYLRSMAKDLRDLATVSKASLGEYTGQLRQAVKDQSVFEQNLAKLAVGGFGDLAKHLAEQGDQDAADLAVQAVKDRKKAKAANDAARGAMKTVPGDGLPDLVAIIGAVKSKTTGLHAVAEATGLDEDHIIEIANLGLSRLKSALGLKGAKFLSDLTRANKGLSYATGGILTPGLYATSGGLIKFAEPETRGEAFIPLGAAQRGSATAVLRDVAGRFGYRLTPSGVSGPTRLVDARPAQGVQVVVVRDERPAALVGSMPITVNGTATEGSARTVAAEINRRLRNAQRGGRI</sequence>
<dbReference type="Proteomes" id="UP000048965">
    <property type="component" value="Unassembled WGS sequence"/>
</dbReference>
<feature type="transmembrane region" description="Helical" evidence="2">
    <location>
        <begin position="56"/>
        <end position="76"/>
    </location>
</feature>
<keyword evidence="5" id="KW-1185">Reference proteome</keyword>
<dbReference type="InterPro" id="IPR010090">
    <property type="entry name" value="Phage_tape_meas"/>
</dbReference>
<keyword evidence="2" id="KW-1133">Transmembrane helix</keyword>
<keyword evidence="1" id="KW-1188">Viral release from host cell</keyword>
<feature type="transmembrane region" description="Helical" evidence="2">
    <location>
        <begin position="396"/>
        <end position="415"/>
    </location>
</feature>
<keyword evidence="2" id="KW-0472">Membrane</keyword>
<comment type="caution">
    <text evidence="4">The sequence shown here is derived from an EMBL/GenBank/DDBJ whole genome shotgun (WGS) entry which is preliminary data.</text>
</comment>
<organism evidence="4 5">
    <name type="scientific">Streptomyces lydicamycinicus</name>
    <dbReference type="NCBI Taxonomy" id="1546107"/>
    <lineage>
        <taxon>Bacteria</taxon>
        <taxon>Bacillati</taxon>
        <taxon>Actinomycetota</taxon>
        <taxon>Actinomycetes</taxon>
        <taxon>Kitasatosporales</taxon>
        <taxon>Streptomycetaceae</taxon>
        <taxon>Streptomyces</taxon>
    </lineage>
</organism>
<gene>
    <name evidence="4" type="ORF">TPA0598_04_03220</name>
</gene>
<keyword evidence="2" id="KW-0812">Transmembrane</keyword>
<feature type="transmembrane region" description="Helical" evidence="2">
    <location>
        <begin position="436"/>
        <end position="466"/>
    </location>
</feature>
<proteinExistence type="predicted"/>
<evidence type="ECO:0000313" key="4">
    <source>
        <dbReference type="EMBL" id="GAO08686.1"/>
    </source>
</evidence>
<dbReference type="PANTHER" id="PTHR37813:SF1">
    <property type="entry name" value="FELS-2 PROPHAGE PROTEIN"/>
    <property type="match status" value="1"/>
</dbReference>
<dbReference type="Pfam" id="PF10145">
    <property type="entry name" value="PhageMin_Tail"/>
    <property type="match status" value="1"/>
</dbReference>
<dbReference type="PANTHER" id="PTHR37813">
    <property type="entry name" value="FELS-2 PROPHAGE PROTEIN"/>
    <property type="match status" value="1"/>
</dbReference>
<name>A0A0P4R6C2_9ACTN</name>
<reference evidence="5" key="1">
    <citation type="submission" date="2014-09" db="EMBL/GenBank/DDBJ databases">
        <title>Whole genome shotgun sequence of Streptomyces sp. NBRC 110027.</title>
        <authorList>
            <person name="Komaki H."/>
            <person name="Ichikawa N."/>
            <person name="Katano-Makiyama Y."/>
            <person name="Hosoyama A."/>
            <person name="Hashimoto M."/>
            <person name="Uohara A."/>
            <person name="Kitahashi Y."/>
            <person name="Ohji S."/>
            <person name="Kimura A."/>
            <person name="Yamazoe A."/>
            <person name="Igarashi Y."/>
            <person name="Fujita N."/>
        </authorList>
    </citation>
    <scope>NUCLEOTIDE SEQUENCE [LARGE SCALE GENOMIC DNA]</scope>
    <source>
        <strain evidence="5">NBRC 110027</strain>
    </source>
</reference>
<dbReference type="EMBL" id="BBNO01000004">
    <property type="protein sequence ID" value="GAO08686.1"/>
    <property type="molecule type" value="Genomic_DNA"/>
</dbReference>
<dbReference type="NCBIfam" id="TIGR01760">
    <property type="entry name" value="tape_meas_TP901"/>
    <property type="match status" value="1"/>
</dbReference>
<evidence type="ECO:0000313" key="5">
    <source>
        <dbReference type="Proteomes" id="UP000048965"/>
    </source>
</evidence>
<protein>
    <submittedName>
        <fullName evidence="4">Phage tail tape measure protein</fullName>
    </submittedName>
</protein>
<dbReference type="RefSeq" id="WP_078885788.1">
    <property type="nucleotide sequence ID" value="NZ_BBNO01000004.1"/>
</dbReference>
<evidence type="ECO:0000256" key="1">
    <source>
        <dbReference type="ARBA" id="ARBA00022612"/>
    </source>
</evidence>
<accession>A0A0P4R6C2</accession>
<feature type="domain" description="Phage tail tape measure protein" evidence="3">
    <location>
        <begin position="106"/>
        <end position="290"/>
    </location>
</feature>
<reference evidence="4 5" key="2">
    <citation type="journal article" date="2015" name="Stand. Genomic Sci.">
        <title>Draft genome sequence of marine-derived Streptomyces sp. TP-A0598, a producer of anti-MRSA antibiotic lydicamycins.</title>
        <authorList>
            <person name="Komaki H."/>
            <person name="Ichikawa N."/>
            <person name="Hosoyama A."/>
            <person name="Fujita N."/>
            <person name="Igarashi Y."/>
        </authorList>
    </citation>
    <scope>NUCLEOTIDE SEQUENCE [LARGE SCALE GENOMIC DNA]</scope>
    <source>
        <strain evidence="4 5">NBRC 110027</strain>
    </source>
</reference>
<dbReference type="OrthoDB" id="2183194at2"/>
<evidence type="ECO:0000256" key="2">
    <source>
        <dbReference type="SAM" id="Phobius"/>
    </source>
</evidence>